<comment type="subcellular location">
    <subcellularLocation>
        <location evidence="14">Cell membrane</location>
        <topology evidence="14">Multi-pass membrane protein</topology>
    </subcellularLocation>
    <subcellularLocation>
        <location evidence="1">Membrane</location>
        <topology evidence="1">Multi-pass membrane protein</topology>
    </subcellularLocation>
</comment>
<feature type="transmembrane region" description="Helical" evidence="14">
    <location>
        <begin position="223"/>
        <end position="242"/>
    </location>
</feature>
<evidence type="ECO:0000256" key="1">
    <source>
        <dbReference type="ARBA" id="ARBA00004141"/>
    </source>
</evidence>
<evidence type="ECO:0000256" key="8">
    <source>
        <dbReference type="ARBA" id="ARBA00022957"/>
    </source>
</evidence>
<dbReference type="GO" id="GO:0008137">
    <property type="term" value="F:NADH dehydrogenase (ubiquinone) activity"/>
    <property type="evidence" value="ECO:0007669"/>
    <property type="project" value="InterPro"/>
</dbReference>
<dbReference type="NCBIfam" id="TIGR01770">
    <property type="entry name" value="NDH_I_N"/>
    <property type="match status" value="1"/>
</dbReference>
<dbReference type="RefSeq" id="YP_009233582.1">
    <property type="nucleotide sequence ID" value="NC_029411.1"/>
</dbReference>
<dbReference type="AlphaFoldDB" id="A0A126KBI1"/>
<dbReference type="GO" id="GO:0009536">
    <property type="term" value="C:plastid"/>
    <property type="evidence" value="ECO:0007669"/>
    <property type="project" value="UniProtKB-ARBA"/>
</dbReference>
<keyword evidence="4 17" id="KW-0934">Plastid</keyword>
<feature type="transmembrane region" description="Helical" evidence="14">
    <location>
        <begin position="323"/>
        <end position="342"/>
    </location>
</feature>
<dbReference type="NCBIfam" id="NF002701">
    <property type="entry name" value="PRK02504.1"/>
    <property type="match status" value="1"/>
</dbReference>
<dbReference type="EMBL" id="KT168383">
    <property type="protein sequence ID" value="AMB49278.1"/>
    <property type="molecule type" value="Genomic_DNA"/>
</dbReference>
<evidence type="ECO:0000256" key="3">
    <source>
        <dbReference type="ARBA" id="ARBA00022528"/>
    </source>
</evidence>
<comment type="function">
    <text evidence="14">NDH-1 shuttles electrons from NADH, via FMN and iron-sulfur (Fe-S) centers, to quinones in the respiratory chain. The immediate electron acceptor for the enzyme in this species is believed to be ubiquinone. Couples the redox reaction to proton translocation (for every two electrons transferred, four hydrogen ions are translocated across the cytoplasmic membrane), and thus conserves the redox energy in a proton gradient.</text>
</comment>
<evidence type="ECO:0000256" key="2">
    <source>
        <dbReference type="ARBA" id="ARBA00022448"/>
    </source>
</evidence>
<evidence type="ECO:0000256" key="4">
    <source>
        <dbReference type="ARBA" id="ARBA00022640"/>
    </source>
</evidence>
<keyword evidence="6 14" id="KW-0874">Quinone</keyword>
<evidence type="ECO:0000256" key="12">
    <source>
        <dbReference type="ARBA" id="ARBA00023078"/>
    </source>
</evidence>
<feature type="transmembrane region" description="Helical" evidence="14">
    <location>
        <begin position="348"/>
        <end position="372"/>
    </location>
</feature>
<dbReference type="InterPro" id="IPR001750">
    <property type="entry name" value="ND/Mrp_TM"/>
</dbReference>
<comment type="subunit">
    <text evidence="14">NDH-1 is composed of 14 different subunits. Subunits NuoA, H, J, K, L, M, N constitute the membrane sector of the complex.</text>
</comment>
<evidence type="ECO:0000259" key="15">
    <source>
        <dbReference type="Pfam" id="PF00361"/>
    </source>
</evidence>
<keyword evidence="14" id="KW-1003">Cell membrane</keyword>
<keyword evidence="9 14" id="KW-1278">Translocase</keyword>
<evidence type="ECO:0000256" key="5">
    <source>
        <dbReference type="ARBA" id="ARBA00022692"/>
    </source>
</evidence>
<dbReference type="Pfam" id="PF00361">
    <property type="entry name" value="Proton_antipo_M"/>
    <property type="match status" value="1"/>
</dbReference>
<dbReference type="GO" id="GO:0005886">
    <property type="term" value="C:plasma membrane"/>
    <property type="evidence" value="ECO:0007669"/>
    <property type="project" value="UniProtKB-SubCell"/>
</dbReference>
<keyword evidence="12" id="KW-0793">Thylakoid</keyword>
<keyword evidence="7" id="KW-0521">NADP</keyword>
<evidence type="ECO:0000259" key="16">
    <source>
        <dbReference type="Pfam" id="PF19530"/>
    </source>
</evidence>
<sequence length="510" mass="56828">MIWHVQNENFILDSTRIFMKAFHLLLFNGSFIFPECILIFGLILLLMIDLTSDQKNRPWFYFISSTSLVISITALLFRWREEPIISFSGNFQTNNFNEIFQFLILLCSTLCIPLSVEYIECTEMAITEFLLFVLTATLGGMFLCGANDLITIFVAPECFSLCSYLLSGYTKRDLRSNEATMKYLLMGGASSSILVHGFSWLYGSSGGEIELQEIVNGLINTQMYNSPGISIALIFITVGLGFKLSPAPFHQWTPDVYEGSPTPVVAFLSVTSKVAASASATRILDIPFYFSSNEWHLLLEILAILSMILGNLLAITQTSMKRMLAYSSIGQIGYVIIGIIVGDSNDGYASMITYMLFYISMNLGTFACIVLFGLRTGTDNIRDYAGLYTKDPFLALSLALCLLSLGGLPPLAGFFGKLYLFWCGWQAGLYFLVSIGLLTSVLSIYYYLKIIKLLMTGRNQEITPYVRNYRRSPLRSNNSIELSMTVCVIASTIPGISMNPILAIAQDTLF</sequence>
<feature type="transmembrane region" description="Helical" evidence="14">
    <location>
        <begin position="181"/>
        <end position="203"/>
    </location>
</feature>
<evidence type="ECO:0000256" key="10">
    <source>
        <dbReference type="ARBA" id="ARBA00022989"/>
    </source>
</evidence>
<gene>
    <name evidence="17" type="primary">ndhB</name>
    <name evidence="14" type="synonym">nuoN</name>
    <name evidence="17" type="ORF">Cegl_g65</name>
    <name evidence="18" type="ORF">Cegl_g84</name>
</gene>
<dbReference type="GeneID" id="26891231"/>
<keyword evidence="11 14" id="KW-0520">NAD</keyword>
<organism evidence="17">
    <name type="scientific">Centropodia glauca</name>
    <dbReference type="NCBI Taxonomy" id="42046"/>
    <lineage>
        <taxon>Eukaryota</taxon>
        <taxon>Viridiplantae</taxon>
        <taxon>Streptophyta</taxon>
        <taxon>Embryophyta</taxon>
        <taxon>Tracheophyta</taxon>
        <taxon>Spermatophyta</taxon>
        <taxon>Magnoliopsida</taxon>
        <taxon>Liliopsida</taxon>
        <taxon>Poales</taxon>
        <taxon>Poaceae</taxon>
        <taxon>PACMAD clade</taxon>
        <taxon>Chloridoideae</taxon>
        <taxon>Centropodieae</taxon>
        <taxon>Centropodia</taxon>
    </lineage>
</organism>
<evidence type="ECO:0000313" key="17">
    <source>
        <dbReference type="EMBL" id="AMB49261.1"/>
    </source>
</evidence>
<feature type="transmembrane region" description="Helical" evidence="14">
    <location>
        <begin position="59"/>
        <end position="79"/>
    </location>
</feature>
<dbReference type="InterPro" id="IPR010096">
    <property type="entry name" value="NADH-Q_OxRdtase_suN/2"/>
</dbReference>
<dbReference type="PRINTS" id="PR01434">
    <property type="entry name" value="NADHDHGNASE5"/>
</dbReference>
<keyword evidence="13 14" id="KW-0472">Membrane</keyword>
<name>A0A126KBI1_9POAL</name>
<keyword evidence="14" id="KW-0830">Ubiquinone</keyword>
<dbReference type="RefSeq" id="YP_009233565.1">
    <property type="nucleotide sequence ID" value="NC_029411.1"/>
</dbReference>
<feature type="transmembrane region" description="Helical" evidence="14">
    <location>
        <begin position="393"/>
        <end position="415"/>
    </location>
</feature>
<comment type="similarity">
    <text evidence="14">Belongs to the complex I subunit 2 family.</text>
</comment>
<feature type="transmembrane region" description="Helical" evidence="14">
    <location>
        <begin position="295"/>
        <end position="316"/>
    </location>
</feature>
<feature type="domain" description="NAD(P)H-quinone oxidoreductase subunit 2 N-terminal" evidence="16">
    <location>
        <begin position="18"/>
        <end position="117"/>
    </location>
</feature>
<dbReference type="EC" id="7.1.1.-" evidence="14"/>
<feature type="transmembrane region" description="Helical" evidence="14">
    <location>
        <begin position="126"/>
        <end position="143"/>
    </location>
</feature>
<evidence type="ECO:0000256" key="9">
    <source>
        <dbReference type="ARBA" id="ARBA00022967"/>
    </source>
</evidence>
<dbReference type="GeneID" id="26891267"/>
<evidence type="ECO:0000256" key="7">
    <source>
        <dbReference type="ARBA" id="ARBA00022857"/>
    </source>
</evidence>
<evidence type="ECO:0000256" key="13">
    <source>
        <dbReference type="ARBA" id="ARBA00023136"/>
    </source>
</evidence>
<dbReference type="EMBL" id="KT168383">
    <property type="protein sequence ID" value="AMB49261.1"/>
    <property type="molecule type" value="Genomic_DNA"/>
</dbReference>
<geneLocation type="plastid" evidence="17"/>
<dbReference type="GO" id="GO:0042773">
    <property type="term" value="P:ATP synthesis coupled electron transport"/>
    <property type="evidence" value="ECO:0007669"/>
    <property type="project" value="InterPro"/>
</dbReference>
<comment type="catalytic activity">
    <reaction evidence="14">
        <text>a quinone + NADH + 5 H(+)(in) = a quinol + NAD(+) + 4 H(+)(out)</text>
        <dbReference type="Rhea" id="RHEA:57888"/>
        <dbReference type="ChEBI" id="CHEBI:15378"/>
        <dbReference type="ChEBI" id="CHEBI:24646"/>
        <dbReference type="ChEBI" id="CHEBI:57540"/>
        <dbReference type="ChEBI" id="CHEBI:57945"/>
        <dbReference type="ChEBI" id="CHEBI:132124"/>
    </reaction>
</comment>
<keyword evidence="5 14" id="KW-0812">Transmembrane</keyword>
<protein>
    <recommendedName>
        <fullName evidence="14">NADH-quinone oxidoreductase subunit N</fullName>
        <ecNumber evidence="14">7.1.1.-</ecNumber>
    </recommendedName>
    <alternativeName>
        <fullName evidence="14">NADH dehydrogenase I subunit N</fullName>
    </alternativeName>
    <alternativeName>
        <fullName evidence="14">NDH-1 subunit N</fullName>
    </alternativeName>
</protein>
<reference evidence="17" key="1">
    <citation type="submission" date="2015-06" db="EMBL/GenBank/DDBJ databases">
        <title>Phylogenomics of the Chloridoideae.</title>
        <authorList>
            <person name="Hajek T.J.III."/>
            <person name="Columbus J.T."/>
            <person name="Ingram A.L."/>
            <person name="Duvall M.R."/>
        </authorList>
    </citation>
    <scope>NUCLEOTIDE SEQUENCE</scope>
</reference>
<dbReference type="InterPro" id="IPR045693">
    <property type="entry name" value="Ndh2_N"/>
</dbReference>
<keyword evidence="10 14" id="KW-1133">Transmembrane helix</keyword>
<dbReference type="GO" id="GO:0050136">
    <property type="term" value="F:NADH dehydrogenase (quinone) (non-electrogenic) activity"/>
    <property type="evidence" value="ECO:0007669"/>
    <property type="project" value="UniProtKB-UniRule"/>
</dbReference>
<dbReference type="PANTHER" id="PTHR22773">
    <property type="entry name" value="NADH DEHYDROGENASE"/>
    <property type="match status" value="1"/>
</dbReference>
<evidence type="ECO:0000313" key="18">
    <source>
        <dbReference type="EMBL" id="AMB49278.1"/>
    </source>
</evidence>
<feature type="transmembrane region" description="Helical" evidence="14">
    <location>
        <begin position="427"/>
        <end position="448"/>
    </location>
</feature>
<dbReference type="HAMAP" id="MF_00445">
    <property type="entry name" value="NDH1_NuoN_1"/>
    <property type="match status" value="1"/>
</dbReference>
<feature type="transmembrane region" description="Helical" evidence="14">
    <location>
        <begin position="99"/>
        <end position="119"/>
    </location>
</feature>
<dbReference type="Pfam" id="PF19530">
    <property type="entry name" value="Ndh2_N"/>
    <property type="match status" value="1"/>
</dbReference>
<evidence type="ECO:0000256" key="6">
    <source>
        <dbReference type="ARBA" id="ARBA00022719"/>
    </source>
</evidence>
<accession>A0A126KBI1</accession>
<proteinExistence type="inferred from homology"/>
<evidence type="ECO:0000256" key="11">
    <source>
        <dbReference type="ARBA" id="ARBA00023027"/>
    </source>
</evidence>
<feature type="domain" description="NADH:quinone oxidoreductase/Mrp antiporter transmembrane" evidence="15">
    <location>
        <begin position="146"/>
        <end position="443"/>
    </location>
</feature>
<feature type="transmembrane region" description="Helical" evidence="14">
    <location>
        <begin position="22"/>
        <end position="47"/>
    </location>
</feature>
<keyword evidence="8" id="KW-0618">Plastoquinone</keyword>
<keyword evidence="2 14" id="KW-0813">Transport</keyword>
<keyword evidence="3" id="KW-0150">Chloroplast</keyword>
<dbReference type="GO" id="GO:0048038">
    <property type="term" value="F:quinone binding"/>
    <property type="evidence" value="ECO:0007669"/>
    <property type="project" value="UniProtKB-KW"/>
</dbReference>
<evidence type="ECO:0000256" key="14">
    <source>
        <dbReference type="HAMAP-Rule" id="MF_00445"/>
    </source>
</evidence>